<feature type="transmembrane region" description="Helical" evidence="6">
    <location>
        <begin position="122"/>
        <end position="141"/>
    </location>
</feature>
<evidence type="ECO:0000256" key="1">
    <source>
        <dbReference type="ARBA" id="ARBA00004651"/>
    </source>
</evidence>
<evidence type="ECO:0000256" key="2">
    <source>
        <dbReference type="ARBA" id="ARBA00022475"/>
    </source>
</evidence>
<dbReference type="GO" id="GO:0005886">
    <property type="term" value="C:plasma membrane"/>
    <property type="evidence" value="ECO:0007669"/>
    <property type="project" value="UniProtKB-SubCell"/>
</dbReference>
<proteinExistence type="predicted"/>
<dbReference type="PANTHER" id="PTHR32322:SF18">
    <property type="entry name" value="S-ADENOSYLMETHIONINE_S-ADENOSYLHOMOCYSTEINE TRANSPORTER"/>
    <property type="match status" value="1"/>
</dbReference>
<feature type="transmembrane region" description="Helical" evidence="6">
    <location>
        <begin position="218"/>
        <end position="237"/>
    </location>
</feature>
<feature type="transmembrane region" description="Helical" evidence="6">
    <location>
        <begin position="65"/>
        <end position="89"/>
    </location>
</feature>
<dbReference type="InterPro" id="IPR050638">
    <property type="entry name" value="AA-Vitamin_Transporters"/>
</dbReference>
<keyword evidence="2" id="KW-1003">Cell membrane</keyword>
<dbReference type="Proteomes" id="UP000583387">
    <property type="component" value="Unassembled WGS sequence"/>
</dbReference>
<evidence type="ECO:0000256" key="6">
    <source>
        <dbReference type="SAM" id="Phobius"/>
    </source>
</evidence>
<keyword evidence="3 6" id="KW-0812">Transmembrane</keyword>
<reference evidence="8 9" key="1">
    <citation type="submission" date="2020-08" db="EMBL/GenBank/DDBJ databases">
        <authorList>
            <person name="Criscuolo A."/>
        </authorList>
    </citation>
    <scope>NUCLEOTIDE SEQUENCE [LARGE SCALE GENOMIC DNA]</scope>
    <source>
        <strain evidence="8">CIP111764</strain>
    </source>
</reference>
<evidence type="ECO:0000256" key="4">
    <source>
        <dbReference type="ARBA" id="ARBA00022989"/>
    </source>
</evidence>
<organism evidence="8 9">
    <name type="scientific">Zestomonas carbonaria</name>
    <dbReference type="NCBI Taxonomy" id="2762745"/>
    <lineage>
        <taxon>Bacteria</taxon>
        <taxon>Pseudomonadati</taxon>
        <taxon>Pseudomonadota</taxon>
        <taxon>Gammaproteobacteria</taxon>
        <taxon>Pseudomonadales</taxon>
        <taxon>Pseudomonadaceae</taxon>
        <taxon>Zestomonas</taxon>
    </lineage>
</organism>
<keyword evidence="9" id="KW-1185">Reference proteome</keyword>
<dbReference type="EMBL" id="CAJFCI010000076">
    <property type="protein sequence ID" value="CAD5109591.1"/>
    <property type="molecule type" value="Genomic_DNA"/>
</dbReference>
<evidence type="ECO:0000313" key="8">
    <source>
        <dbReference type="EMBL" id="CAD5109591.1"/>
    </source>
</evidence>
<evidence type="ECO:0000256" key="3">
    <source>
        <dbReference type="ARBA" id="ARBA00022692"/>
    </source>
</evidence>
<feature type="transmembrane region" description="Helical" evidence="6">
    <location>
        <begin position="274"/>
        <end position="293"/>
    </location>
</feature>
<comment type="caution">
    <text evidence="8">The sequence shown here is derived from an EMBL/GenBank/DDBJ whole genome shotgun (WGS) entry which is preliminary data.</text>
</comment>
<feature type="transmembrane region" description="Helical" evidence="6">
    <location>
        <begin position="153"/>
        <end position="172"/>
    </location>
</feature>
<protein>
    <recommendedName>
        <fullName evidence="7">EamA domain-containing protein</fullName>
    </recommendedName>
</protein>
<dbReference type="RefSeq" id="WP_187672899.1">
    <property type="nucleotide sequence ID" value="NZ_CAJFCI010000076.1"/>
</dbReference>
<feature type="transmembrane region" description="Helical" evidence="6">
    <location>
        <begin position="249"/>
        <end position="268"/>
    </location>
</feature>
<dbReference type="Gene3D" id="1.10.3730.20">
    <property type="match status" value="1"/>
</dbReference>
<keyword evidence="4 6" id="KW-1133">Transmembrane helix</keyword>
<dbReference type="PANTHER" id="PTHR32322">
    <property type="entry name" value="INNER MEMBRANE TRANSPORTER"/>
    <property type="match status" value="1"/>
</dbReference>
<feature type="transmembrane region" description="Helical" evidence="6">
    <location>
        <begin position="184"/>
        <end position="206"/>
    </location>
</feature>
<gene>
    <name evidence="8" type="ORF">PSEWESI4_03897</name>
</gene>
<dbReference type="SUPFAM" id="SSF103481">
    <property type="entry name" value="Multidrug resistance efflux transporter EmrE"/>
    <property type="match status" value="2"/>
</dbReference>
<keyword evidence="5 6" id="KW-0472">Membrane</keyword>
<sequence>MPLGFAYFCLALSMLLVGGNIAVGKLVLAEVPVFLFAFLRFLIATLVLLPGMLRPRVRRGLDVQAARGLFLQAFFGCFLFSLFMLYGVLHTSATSAGIITSATPSVIALLAWLWLRERVGAHSLLAIALAVGGIAVLNLLGGGTGGAGGADSLLGNALVGGAVLAEALFAIYSRRLALSLHPWCMAFGVNLAGLLLFLPLAVPQALAFDWTGPSAGTWGWTVFYAISASVLSFLLWYRGISAVPANIAGLFTGLMPVGAALVGIGLLGEALAPGQVLGMALVLGAIALGSLAGREAAPQTQEG</sequence>
<feature type="domain" description="EamA" evidence="7">
    <location>
        <begin position="5"/>
        <end position="138"/>
    </location>
</feature>
<comment type="subcellular location">
    <subcellularLocation>
        <location evidence="1">Cell membrane</location>
        <topology evidence="1">Multi-pass membrane protein</topology>
    </subcellularLocation>
</comment>
<feature type="transmembrane region" description="Helical" evidence="6">
    <location>
        <begin position="34"/>
        <end position="53"/>
    </location>
</feature>
<evidence type="ECO:0000256" key="5">
    <source>
        <dbReference type="ARBA" id="ARBA00023136"/>
    </source>
</evidence>
<evidence type="ECO:0000259" key="7">
    <source>
        <dbReference type="Pfam" id="PF00892"/>
    </source>
</evidence>
<dbReference type="InterPro" id="IPR000620">
    <property type="entry name" value="EamA_dom"/>
</dbReference>
<feature type="transmembrane region" description="Helical" evidence="6">
    <location>
        <begin position="95"/>
        <end position="115"/>
    </location>
</feature>
<name>A0A7U7ER78_9GAMM</name>
<dbReference type="AlphaFoldDB" id="A0A7U7ER78"/>
<dbReference type="InterPro" id="IPR037185">
    <property type="entry name" value="EmrE-like"/>
</dbReference>
<dbReference type="Pfam" id="PF00892">
    <property type="entry name" value="EamA"/>
    <property type="match status" value="2"/>
</dbReference>
<accession>A0A7U7ER78</accession>
<feature type="domain" description="EamA" evidence="7">
    <location>
        <begin position="155"/>
        <end position="288"/>
    </location>
</feature>
<evidence type="ECO:0000313" key="9">
    <source>
        <dbReference type="Proteomes" id="UP000583387"/>
    </source>
</evidence>